<organism evidence="2 3">
    <name type="scientific">Phytophthora fragariaefolia</name>
    <dbReference type="NCBI Taxonomy" id="1490495"/>
    <lineage>
        <taxon>Eukaryota</taxon>
        <taxon>Sar</taxon>
        <taxon>Stramenopiles</taxon>
        <taxon>Oomycota</taxon>
        <taxon>Peronosporomycetes</taxon>
        <taxon>Peronosporales</taxon>
        <taxon>Peronosporaceae</taxon>
        <taxon>Phytophthora</taxon>
    </lineage>
</organism>
<accession>A0A9W6XK88</accession>
<gene>
    <name evidence="2" type="ORF">Pfra01_001219300</name>
</gene>
<keyword evidence="3" id="KW-1185">Reference proteome</keyword>
<comment type="caution">
    <text evidence="2">The sequence shown here is derived from an EMBL/GenBank/DDBJ whole genome shotgun (WGS) entry which is preliminary data.</text>
</comment>
<sequence>MQLTNCYFDLVMVHMDRFEVYCGSKQHAIDAHKQNKKSGSAVVVRNLLEVFGREARKQPMKLVVIDHFYTSVALAVQLLLMYLWTPIALVLL</sequence>
<proteinExistence type="predicted"/>
<keyword evidence="1" id="KW-0472">Membrane</keyword>
<evidence type="ECO:0000313" key="2">
    <source>
        <dbReference type="EMBL" id="GMF40132.1"/>
    </source>
</evidence>
<evidence type="ECO:0000313" key="3">
    <source>
        <dbReference type="Proteomes" id="UP001165121"/>
    </source>
</evidence>
<dbReference type="EMBL" id="BSXT01001227">
    <property type="protein sequence ID" value="GMF40132.1"/>
    <property type="molecule type" value="Genomic_DNA"/>
</dbReference>
<feature type="transmembrane region" description="Helical" evidence="1">
    <location>
        <begin position="62"/>
        <end position="84"/>
    </location>
</feature>
<dbReference type="AlphaFoldDB" id="A0A9W6XK88"/>
<keyword evidence="1" id="KW-0812">Transmembrane</keyword>
<reference evidence="2" key="1">
    <citation type="submission" date="2023-04" db="EMBL/GenBank/DDBJ databases">
        <title>Phytophthora fragariaefolia NBRC 109709.</title>
        <authorList>
            <person name="Ichikawa N."/>
            <person name="Sato H."/>
            <person name="Tonouchi N."/>
        </authorList>
    </citation>
    <scope>NUCLEOTIDE SEQUENCE</scope>
    <source>
        <strain evidence="2">NBRC 109709</strain>
    </source>
</reference>
<name>A0A9W6XK88_9STRA</name>
<dbReference type="OrthoDB" id="124126at2759"/>
<dbReference type="Proteomes" id="UP001165121">
    <property type="component" value="Unassembled WGS sequence"/>
</dbReference>
<keyword evidence="1" id="KW-1133">Transmembrane helix</keyword>
<evidence type="ECO:0000256" key="1">
    <source>
        <dbReference type="SAM" id="Phobius"/>
    </source>
</evidence>
<protein>
    <submittedName>
        <fullName evidence="2">Unnamed protein product</fullName>
    </submittedName>
</protein>